<gene>
    <name evidence="2" type="ORF">E2C04_14415</name>
</gene>
<dbReference type="EMBL" id="CP038462">
    <property type="protein sequence ID" value="QCC78079.1"/>
    <property type="molecule type" value="Genomic_DNA"/>
</dbReference>
<evidence type="ECO:0000313" key="3">
    <source>
        <dbReference type="Proteomes" id="UP000297025"/>
    </source>
</evidence>
<feature type="region of interest" description="Disordered" evidence="1">
    <location>
        <begin position="80"/>
        <end position="111"/>
    </location>
</feature>
<name>A0A4P7UHE4_9ACTN</name>
<dbReference type="RefSeq" id="WP_135833117.1">
    <property type="nucleotide sequence ID" value="NZ_CP038462.1"/>
</dbReference>
<protein>
    <submittedName>
        <fullName evidence="2">Uncharacterized protein</fullName>
    </submittedName>
</protein>
<accession>A0A4P7UHE4</accession>
<proteinExistence type="predicted"/>
<dbReference type="AlphaFoldDB" id="A0A4P7UHE4"/>
<feature type="compositionally biased region" description="Polar residues" evidence="1">
    <location>
        <begin position="80"/>
        <end position="91"/>
    </location>
</feature>
<evidence type="ECO:0000256" key="1">
    <source>
        <dbReference type="SAM" id="MobiDB-lite"/>
    </source>
</evidence>
<dbReference type="Proteomes" id="UP000297025">
    <property type="component" value="Chromosome"/>
</dbReference>
<dbReference type="KEGG" id="ndp:E2C04_14415"/>
<sequence length="111" mass="11868">MRERLVIALIGMTVAMIAMYGVPRAYVLADLVNDQEKLKVDRSSVLLAALVTERTRGAGEVDEEFLSEFVLDRGSISYVSPTARPSRSATPGTPRATSPVRASCPTAAASL</sequence>
<organism evidence="2 3">
    <name type="scientific">Nocardioides daphniae</name>
    <dbReference type="NCBI Taxonomy" id="402297"/>
    <lineage>
        <taxon>Bacteria</taxon>
        <taxon>Bacillati</taxon>
        <taxon>Actinomycetota</taxon>
        <taxon>Actinomycetes</taxon>
        <taxon>Propionibacteriales</taxon>
        <taxon>Nocardioidaceae</taxon>
        <taxon>Nocardioides</taxon>
    </lineage>
</organism>
<evidence type="ECO:0000313" key="2">
    <source>
        <dbReference type="EMBL" id="QCC78079.1"/>
    </source>
</evidence>
<reference evidence="2 3" key="1">
    <citation type="journal article" date="2008" name="Int. J. Syst. Evol. Microbiol.">
        <title>Nocardioides daphniae sp. nov., isolated from Daphnia cucullata (Crustacea: Cladocera).</title>
        <authorList>
            <person name="Toth E.M."/>
            <person name="Keki Z."/>
            <person name="Homonnay Z.G."/>
            <person name="Borsodi A.K."/>
            <person name="Marialigeti K."/>
            <person name="Schumann P."/>
        </authorList>
    </citation>
    <scope>NUCLEOTIDE SEQUENCE [LARGE SCALE GENOMIC DNA]</scope>
    <source>
        <strain evidence="2 3">JCM 16608</strain>
    </source>
</reference>